<name>A0A2T7F6B5_9POAL</name>
<dbReference type="AlphaFoldDB" id="A0A2T7F6B5"/>
<protein>
    <submittedName>
        <fullName evidence="2">Uncharacterized protein</fullName>
    </submittedName>
</protein>
<dbReference type="Proteomes" id="UP000244336">
    <property type="component" value="Chromosome 1"/>
</dbReference>
<organism evidence="2 3">
    <name type="scientific">Panicum hallii var. hallii</name>
    <dbReference type="NCBI Taxonomy" id="1504633"/>
    <lineage>
        <taxon>Eukaryota</taxon>
        <taxon>Viridiplantae</taxon>
        <taxon>Streptophyta</taxon>
        <taxon>Embryophyta</taxon>
        <taxon>Tracheophyta</taxon>
        <taxon>Spermatophyta</taxon>
        <taxon>Magnoliopsida</taxon>
        <taxon>Liliopsida</taxon>
        <taxon>Poales</taxon>
        <taxon>Poaceae</taxon>
        <taxon>PACMAD clade</taxon>
        <taxon>Panicoideae</taxon>
        <taxon>Panicodae</taxon>
        <taxon>Paniceae</taxon>
        <taxon>Panicinae</taxon>
        <taxon>Panicum</taxon>
        <taxon>Panicum sect. Panicum</taxon>
    </lineage>
</organism>
<sequence>MRTPPPFEFRRLRKKMLKKEEPVRSVGVVAAVEGATVNPLESALYRVADIFEASPGRPPIGSERIDGSPTACGSSPGPPRIGAARIDGRGLPASHQHHPPHGSPSRIPLRPESFSPASIPWKDHLVPRIRNSGPARHCMLGKEKKKKVAMVSCSNYIDMVLDVTG</sequence>
<dbReference type="Gramene" id="PUZ75626">
    <property type="protein sequence ID" value="PUZ75626"/>
    <property type="gene ID" value="GQ55_1G197700"/>
</dbReference>
<feature type="region of interest" description="Disordered" evidence="1">
    <location>
        <begin position="57"/>
        <end position="107"/>
    </location>
</feature>
<proteinExistence type="predicted"/>
<keyword evidence="3" id="KW-1185">Reference proteome</keyword>
<evidence type="ECO:0000256" key="1">
    <source>
        <dbReference type="SAM" id="MobiDB-lite"/>
    </source>
</evidence>
<dbReference type="EMBL" id="CM009749">
    <property type="protein sequence ID" value="PUZ75626.1"/>
    <property type="molecule type" value="Genomic_DNA"/>
</dbReference>
<accession>A0A2T7F6B5</accession>
<gene>
    <name evidence="2" type="ORF">GQ55_1G197700</name>
</gene>
<evidence type="ECO:0000313" key="3">
    <source>
        <dbReference type="Proteomes" id="UP000244336"/>
    </source>
</evidence>
<evidence type="ECO:0000313" key="2">
    <source>
        <dbReference type="EMBL" id="PUZ75626.1"/>
    </source>
</evidence>
<reference evidence="2 3" key="1">
    <citation type="submission" date="2018-04" db="EMBL/GenBank/DDBJ databases">
        <title>WGS assembly of Panicum hallii var. hallii HAL2.</title>
        <authorList>
            <person name="Lovell J."/>
            <person name="Jenkins J."/>
            <person name="Lowry D."/>
            <person name="Mamidi S."/>
            <person name="Sreedasyam A."/>
            <person name="Weng X."/>
            <person name="Barry K."/>
            <person name="Bonette J."/>
            <person name="Campitelli B."/>
            <person name="Daum C."/>
            <person name="Gordon S."/>
            <person name="Gould B."/>
            <person name="Lipzen A."/>
            <person name="MacQueen A."/>
            <person name="Palacio-Mejia J."/>
            <person name="Plott C."/>
            <person name="Shakirov E."/>
            <person name="Shu S."/>
            <person name="Yoshinaga Y."/>
            <person name="Zane M."/>
            <person name="Rokhsar D."/>
            <person name="Grimwood J."/>
            <person name="Schmutz J."/>
            <person name="Juenger T."/>
        </authorList>
    </citation>
    <scope>NUCLEOTIDE SEQUENCE [LARGE SCALE GENOMIC DNA]</scope>
    <source>
        <strain evidence="3">cv. HAL2</strain>
    </source>
</reference>